<reference evidence="2" key="2">
    <citation type="submission" date="2024-10" db="UniProtKB">
        <authorList>
            <consortium name="EnsemblProtists"/>
        </authorList>
    </citation>
    <scope>IDENTIFICATION</scope>
</reference>
<dbReference type="HOGENOM" id="CLU_1859042_0_0_1"/>
<dbReference type="PaxDb" id="2903-EOD34857"/>
<sequence length="138" mass="15278">MTADVSSVPITTVWGHSHPHEVGGAQRRSRRLFVTRSKTLGPDGRSITTYVVLLYNAIEERSLVAATPAVPLDAGVEKRKVSHRGRGSSEFTPLPLPDRSEDDSALLPEELAMIRKCNQKMEALKAKLQHSPRQPCQR</sequence>
<dbReference type="AlphaFoldDB" id="A0A0D3KGH2"/>
<dbReference type="Proteomes" id="UP000013827">
    <property type="component" value="Unassembled WGS sequence"/>
</dbReference>
<feature type="region of interest" description="Disordered" evidence="1">
    <location>
        <begin position="78"/>
        <end position="102"/>
    </location>
</feature>
<evidence type="ECO:0000313" key="3">
    <source>
        <dbReference type="Proteomes" id="UP000013827"/>
    </source>
</evidence>
<protein>
    <submittedName>
        <fullName evidence="2">Uncharacterized protein</fullName>
    </submittedName>
</protein>
<organism evidence="2 3">
    <name type="scientific">Emiliania huxleyi (strain CCMP1516)</name>
    <dbReference type="NCBI Taxonomy" id="280463"/>
    <lineage>
        <taxon>Eukaryota</taxon>
        <taxon>Haptista</taxon>
        <taxon>Haptophyta</taxon>
        <taxon>Prymnesiophyceae</taxon>
        <taxon>Isochrysidales</taxon>
        <taxon>Noelaerhabdaceae</taxon>
        <taxon>Emiliania</taxon>
    </lineage>
</organism>
<evidence type="ECO:0000313" key="2">
    <source>
        <dbReference type="EnsemblProtists" id="EOD34857"/>
    </source>
</evidence>
<dbReference type="KEGG" id="ehx:EMIHUDRAFT_228131"/>
<evidence type="ECO:0000256" key="1">
    <source>
        <dbReference type="SAM" id="MobiDB-lite"/>
    </source>
</evidence>
<accession>A0A0D3KGH2</accession>
<dbReference type="RefSeq" id="XP_005787286.1">
    <property type="nucleotide sequence ID" value="XM_005787229.1"/>
</dbReference>
<dbReference type="EnsemblProtists" id="EOD34857">
    <property type="protein sequence ID" value="EOD34857"/>
    <property type="gene ID" value="EMIHUDRAFT_228131"/>
</dbReference>
<reference evidence="3" key="1">
    <citation type="journal article" date="2013" name="Nature">
        <title>Pan genome of the phytoplankton Emiliania underpins its global distribution.</title>
        <authorList>
            <person name="Read B.A."/>
            <person name="Kegel J."/>
            <person name="Klute M.J."/>
            <person name="Kuo A."/>
            <person name="Lefebvre S.C."/>
            <person name="Maumus F."/>
            <person name="Mayer C."/>
            <person name="Miller J."/>
            <person name="Monier A."/>
            <person name="Salamov A."/>
            <person name="Young J."/>
            <person name="Aguilar M."/>
            <person name="Claverie J.M."/>
            <person name="Frickenhaus S."/>
            <person name="Gonzalez K."/>
            <person name="Herman E.K."/>
            <person name="Lin Y.C."/>
            <person name="Napier J."/>
            <person name="Ogata H."/>
            <person name="Sarno A.F."/>
            <person name="Shmutz J."/>
            <person name="Schroeder D."/>
            <person name="de Vargas C."/>
            <person name="Verret F."/>
            <person name="von Dassow P."/>
            <person name="Valentin K."/>
            <person name="Van de Peer Y."/>
            <person name="Wheeler G."/>
            <person name="Dacks J.B."/>
            <person name="Delwiche C.F."/>
            <person name="Dyhrman S.T."/>
            <person name="Glockner G."/>
            <person name="John U."/>
            <person name="Richards T."/>
            <person name="Worden A.Z."/>
            <person name="Zhang X."/>
            <person name="Grigoriev I.V."/>
            <person name="Allen A.E."/>
            <person name="Bidle K."/>
            <person name="Borodovsky M."/>
            <person name="Bowler C."/>
            <person name="Brownlee C."/>
            <person name="Cock J.M."/>
            <person name="Elias M."/>
            <person name="Gladyshev V.N."/>
            <person name="Groth M."/>
            <person name="Guda C."/>
            <person name="Hadaegh A."/>
            <person name="Iglesias-Rodriguez M.D."/>
            <person name="Jenkins J."/>
            <person name="Jones B.M."/>
            <person name="Lawson T."/>
            <person name="Leese F."/>
            <person name="Lindquist E."/>
            <person name="Lobanov A."/>
            <person name="Lomsadze A."/>
            <person name="Malik S.B."/>
            <person name="Marsh M.E."/>
            <person name="Mackinder L."/>
            <person name="Mock T."/>
            <person name="Mueller-Roeber B."/>
            <person name="Pagarete A."/>
            <person name="Parker M."/>
            <person name="Probert I."/>
            <person name="Quesneville H."/>
            <person name="Raines C."/>
            <person name="Rensing S.A."/>
            <person name="Riano-Pachon D.M."/>
            <person name="Richier S."/>
            <person name="Rokitta S."/>
            <person name="Shiraiwa Y."/>
            <person name="Soanes D.M."/>
            <person name="van der Giezen M."/>
            <person name="Wahlund T.M."/>
            <person name="Williams B."/>
            <person name="Wilson W."/>
            <person name="Wolfe G."/>
            <person name="Wurch L.L."/>
        </authorList>
    </citation>
    <scope>NUCLEOTIDE SEQUENCE</scope>
</reference>
<proteinExistence type="predicted"/>
<name>A0A0D3KGH2_EMIH1</name>
<dbReference type="GeneID" id="17280128"/>
<keyword evidence="3" id="KW-1185">Reference proteome</keyword>